<feature type="region of interest" description="Disordered" evidence="5">
    <location>
        <begin position="523"/>
        <end position="570"/>
    </location>
</feature>
<evidence type="ECO:0000256" key="4">
    <source>
        <dbReference type="ARBA" id="ARBA00023136"/>
    </source>
</evidence>
<accession>A0AAN6M3Q6</accession>
<dbReference type="AlphaFoldDB" id="A0AAN6M3Q6"/>
<feature type="transmembrane region" description="Helical" evidence="6">
    <location>
        <begin position="239"/>
        <end position="264"/>
    </location>
</feature>
<dbReference type="PANTHER" id="PTHR23423">
    <property type="entry name" value="ORGANIC SOLUTE TRANSPORTER-RELATED"/>
    <property type="match status" value="1"/>
</dbReference>
<comment type="subcellular location">
    <subcellularLocation>
        <location evidence="1">Membrane</location>
        <topology evidence="1">Multi-pass membrane protein</topology>
    </subcellularLocation>
</comment>
<keyword evidence="8" id="KW-1185">Reference proteome</keyword>
<dbReference type="GO" id="GO:0016020">
    <property type="term" value="C:membrane"/>
    <property type="evidence" value="ECO:0007669"/>
    <property type="project" value="UniProtKB-SubCell"/>
</dbReference>
<evidence type="ECO:0000256" key="1">
    <source>
        <dbReference type="ARBA" id="ARBA00004141"/>
    </source>
</evidence>
<sequence>MIFRILARRVSEALEALDAPLHLVSLTTGTEHGHRLGKRLECASEKFEHETIIEDPIWKSLTFHHLGLIISATFGALAVAIAFFLILRHATHYLKPYEQKHIIRILLMIPIYAVVSFLSYLYYHKAVYFEVLRDCYEAFAIASFFTLMCHYIAPNIHEQKEYFRNVQPKNWVWPVTWMQKCTGGEDKGWLRKPQSGLTWFNVVWLSIFQYCFIRPFFTVVAVITQHYDRYCQSSKDPRFAYIWVTGFEVISVTIAMFCLIQFYIQLKEDLAPHRPFLKVLCIKLVIFFCFWQSWIISLLAADNGPLKATKQIAGPDLRIGIPSMLTCIEMSIFAIMHLFAFPWKPYDLARRHEALPQAGEGAVPGTPKTYAHGSVRALVSTFNPWDIVKACSRGFRWLFVGARHRKNDPSYQTKLDALSTQNTGYQSGPTFAGNGEAATETALDKETAVHRSDLSDRAGLLSNAQANPTLSRQESDPYHISAGRYGESFGHSPLTTPREEYGVGSPYMSSNPYFEHQDTSYNAAPLQQPPQTANRNDNQNWNMFGGIQGQQLAPPRSRPRPGNQSPGGFI</sequence>
<comment type="caution">
    <text evidence="7">The sequence shown here is derived from an EMBL/GenBank/DDBJ whole genome shotgun (WGS) entry which is preliminary data.</text>
</comment>
<dbReference type="Proteomes" id="UP001280581">
    <property type="component" value="Unassembled WGS sequence"/>
</dbReference>
<evidence type="ECO:0000256" key="3">
    <source>
        <dbReference type="ARBA" id="ARBA00022989"/>
    </source>
</evidence>
<feature type="transmembrane region" description="Helical" evidence="6">
    <location>
        <begin position="102"/>
        <end position="123"/>
    </location>
</feature>
<dbReference type="InterPro" id="IPR005178">
    <property type="entry name" value="Ostalpha/TMEM184C"/>
</dbReference>
<gene>
    <name evidence="7" type="ORF">GRF29_28g2021534</name>
</gene>
<organism evidence="7 8">
    <name type="scientific">Pseudopithomyces chartarum</name>
    <dbReference type="NCBI Taxonomy" id="1892770"/>
    <lineage>
        <taxon>Eukaryota</taxon>
        <taxon>Fungi</taxon>
        <taxon>Dikarya</taxon>
        <taxon>Ascomycota</taxon>
        <taxon>Pezizomycotina</taxon>
        <taxon>Dothideomycetes</taxon>
        <taxon>Pleosporomycetidae</taxon>
        <taxon>Pleosporales</taxon>
        <taxon>Massarineae</taxon>
        <taxon>Didymosphaeriaceae</taxon>
        <taxon>Pseudopithomyces</taxon>
    </lineage>
</organism>
<evidence type="ECO:0000256" key="5">
    <source>
        <dbReference type="SAM" id="MobiDB-lite"/>
    </source>
</evidence>
<proteinExistence type="predicted"/>
<keyword evidence="3 6" id="KW-1133">Transmembrane helix</keyword>
<protein>
    <recommendedName>
        <fullName evidence="9">DUF300-domain-containing protein</fullName>
    </recommendedName>
</protein>
<dbReference type="EMBL" id="WVTA01000004">
    <property type="protein sequence ID" value="KAK3214109.1"/>
    <property type="molecule type" value="Genomic_DNA"/>
</dbReference>
<name>A0AAN6M3Q6_9PLEO</name>
<reference evidence="7 8" key="1">
    <citation type="submission" date="2021-02" db="EMBL/GenBank/DDBJ databases">
        <title>Genome assembly of Pseudopithomyces chartarum.</title>
        <authorList>
            <person name="Jauregui R."/>
            <person name="Singh J."/>
            <person name="Voisey C."/>
        </authorList>
    </citation>
    <scope>NUCLEOTIDE SEQUENCE [LARGE SCALE GENOMIC DNA]</scope>
    <source>
        <strain evidence="7 8">AGR01</strain>
    </source>
</reference>
<evidence type="ECO:0000313" key="8">
    <source>
        <dbReference type="Proteomes" id="UP001280581"/>
    </source>
</evidence>
<dbReference type="SMART" id="SM01417">
    <property type="entry name" value="Solute_trans_a"/>
    <property type="match status" value="1"/>
</dbReference>
<feature type="transmembrane region" description="Helical" evidence="6">
    <location>
        <begin position="66"/>
        <end position="90"/>
    </location>
</feature>
<evidence type="ECO:0000256" key="6">
    <source>
        <dbReference type="SAM" id="Phobius"/>
    </source>
</evidence>
<keyword evidence="4 6" id="KW-0472">Membrane</keyword>
<dbReference type="Pfam" id="PF03619">
    <property type="entry name" value="Solute_trans_a"/>
    <property type="match status" value="1"/>
</dbReference>
<feature type="transmembrane region" description="Helical" evidence="6">
    <location>
        <begin position="321"/>
        <end position="343"/>
    </location>
</feature>
<feature type="transmembrane region" description="Helical" evidence="6">
    <location>
        <begin position="207"/>
        <end position="227"/>
    </location>
</feature>
<feature type="transmembrane region" description="Helical" evidence="6">
    <location>
        <begin position="276"/>
        <end position="300"/>
    </location>
</feature>
<keyword evidence="2 6" id="KW-0812">Transmembrane</keyword>
<evidence type="ECO:0000313" key="7">
    <source>
        <dbReference type="EMBL" id="KAK3214109.1"/>
    </source>
</evidence>
<evidence type="ECO:0008006" key="9">
    <source>
        <dbReference type="Google" id="ProtNLM"/>
    </source>
</evidence>
<evidence type="ECO:0000256" key="2">
    <source>
        <dbReference type="ARBA" id="ARBA00022692"/>
    </source>
</evidence>
<feature type="compositionally biased region" description="Polar residues" evidence="5">
    <location>
        <begin position="529"/>
        <end position="542"/>
    </location>
</feature>